<dbReference type="AlphaFoldDB" id="A0A9D3N444"/>
<dbReference type="Proteomes" id="UP000824219">
    <property type="component" value="Linkage Group LG26"/>
</dbReference>
<evidence type="ECO:0000313" key="1">
    <source>
        <dbReference type="EMBL" id="KAG7315646.1"/>
    </source>
</evidence>
<protein>
    <submittedName>
        <fullName evidence="1">Uncharacterized protein</fullName>
    </submittedName>
</protein>
<evidence type="ECO:0000313" key="2">
    <source>
        <dbReference type="Proteomes" id="UP000824219"/>
    </source>
</evidence>
<gene>
    <name evidence="1" type="ORF">KOW79_020512</name>
</gene>
<dbReference type="EMBL" id="JAHKSW010000026">
    <property type="protein sequence ID" value="KAG7315646.1"/>
    <property type="molecule type" value="Genomic_DNA"/>
</dbReference>
<reference evidence="1 2" key="1">
    <citation type="submission" date="2021-06" db="EMBL/GenBank/DDBJ databases">
        <title>Chromosome-level genome assembly of the red-tail catfish (Hemibagrus wyckioides).</title>
        <authorList>
            <person name="Shao F."/>
        </authorList>
    </citation>
    <scope>NUCLEOTIDE SEQUENCE [LARGE SCALE GENOMIC DNA]</scope>
    <source>
        <strain evidence="1">EC202008001</strain>
        <tissue evidence="1">Blood</tissue>
    </source>
</reference>
<name>A0A9D3N444_9TELE</name>
<proteinExistence type="predicted"/>
<organism evidence="1 2">
    <name type="scientific">Hemibagrus wyckioides</name>
    <dbReference type="NCBI Taxonomy" id="337641"/>
    <lineage>
        <taxon>Eukaryota</taxon>
        <taxon>Metazoa</taxon>
        <taxon>Chordata</taxon>
        <taxon>Craniata</taxon>
        <taxon>Vertebrata</taxon>
        <taxon>Euteleostomi</taxon>
        <taxon>Actinopterygii</taxon>
        <taxon>Neopterygii</taxon>
        <taxon>Teleostei</taxon>
        <taxon>Ostariophysi</taxon>
        <taxon>Siluriformes</taxon>
        <taxon>Bagridae</taxon>
        <taxon>Hemibagrus</taxon>
    </lineage>
</organism>
<sequence>MGVGGQRTSYCLRKKLLKLVESSGHICMDILGPSSDKWKTNLIIHCCLLFLTHLKPHLELPALPEFPVSLYLF</sequence>
<comment type="caution">
    <text evidence="1">The sequence shown here is derived from an EMBL/GenBank/DDBJ whole genome shotgun (WGS) entry which is preliminary data.</text>
</comment>
<keyword evidence="2" id="KW-1185">Reference proteome</keyword>
<accession>A0A9D3N444</accession>